<evidence type="ECO:0000256" key="1">
    <source>
        <dbReference type="ARBA" id="ARBA00022679"/>
    </source>
</evidence>
<dbReference type="GO" id="GO:0016746">
    <property type="term" value="F:acyltransferase activity"/>
    <property type="evidence" value="ECO:0007669"/>
    <property type="project" value="UniProtKB-KW"/>
</dbReference>
<dbReference type="Proteomes" id="UP001407347">
    <property type="component" value="Unassembled WGS sequence"/>
</dbReference>
<dbReference type="SUPFAM" id="SSF55729">
    <property type="entry name" value="Acyl-CoA N-acyltransferases (Nat)"/>
    <property type="match status" value="1"/>
</dbReference>
<keyword evidence="5" id="KW-1185">Reference proteome</keyword>
<evidence type="ECO:0000313" key="4">
    <source>
        <dbReference type="EMBL" id="MEN3237101.1"/>
    </source>
</evidence>
<dbReference type="InterPro" id="IPR016181">
    <property type="entry name" value="Acyl_CoA_acyltransferase"/>
</dbReference>
<reference evidence="4 5" key="1">
    <citation type="journal article" date="2023" name="PLoS ONE">
        <title>Complete genome assembly of Hawai'i environmental nontuberculous mycobacteria reveals unexpected co-isolation with methylobacteria.</title>
        <authorList>
            <person name="Hendrix J."/>
            <person name="Epperson L.E."/>
            <person name="Tong E.I."/>
            <person name="Chan Y.L."/>
            <person name="Hasan N.A."/>
            <person name="Dawrs S.N."/>
            <person name="Norton G.J."/>
            <person name="Virdi R."/>
            <person name="Crooks J.L."/>
            <person name="Chan E.D."/>
            <person name="Honda J.R."/>
            <person name="Strong M."/>
        </authorList>
    </citation>
    <scope>NUCLEOTIDE SEQUENCE [LARGE SCALE GENOMIC DNA]</scope>
    <source>
        <strain evidence="4 5">NJH_HI04-1</strain>
    </source>
</reference>
<sequence length="146" mass="15757">MEEGTPMTPTIRPIEDADIPAVIALWHAAGVARPWNDPATDIAFARRGPHGTVLVAEIEGSVAATAMAGEDGHRGWLYYVAVHPTYQGGGLGRVMVEAAEAWLAARGVWKVQLLVRRENDGVLGFYDHLGYRDTNAVCLQRVIAPA</sequence>
<dbReference type="InterPro" id="IPR000182">
    <property type="entry name" value="GNAT_dom"/>
</dbReference>
<name>A0ABV0A0X1_9HYPH</name>
<dbReference type="Pfam" id="PF00583">
    <property type="entry name" value="Acetyltransf_1"/>
    <property type="match status" value="1"/>
</dbReference>
<evidence type="ECO:0000313" key="5">
    <source>
        <dbReference type="Proteomes" id="UP001407347"/>
    </source>
</evidence>
<dbReference type="CDD" id="cd04301">
    <property type="entry name" value="NAT_SF"/>
    <property type="match status" value="1"/>
</dbReference>
<dbReference type="EC" id="2.3.1.-" evidence="4"/>
<feature type="domain" description="N-acetyltransferase" evidence="3">
    <location>
        <begin position="9"/>
        <end position="146"/>
    </location>
</feature>
<dbReference type="RefSeq" id="WP_244533684.1">
    <property type="nucleotide sequence ID" value="NZ_JAQYXP010000003.1"/>
</dbReference>
<evidence type="ECO:0000259" key="3">
    <source>
        <dbReference type="PROSITE" id="PS51186"/>
    </source>
</evidence>
<proteinExistence type="predicted"/>
<gene>
    <name evidence="4" type="ORF">PUR29_26705</name>
</gene>
<dbReference type="PROSITE" id="PS51186">
    <property type="entry name" value="GNAT"/>
    <property type="match status" value="1"/>
</dbReference>
<organism evidence="4 5">
    <name type="scientific">Methylobacterium ajmalii</name>
    <dbReference type="NCBI Taxonomy" id="2738439"/>
    <lineage>
        <taxon>Bacteria</taxon>
        <taxon>Pseudomonadati</taxon>
        <taxon>Pseudomonadota</taxon>
        <taxon>Alphaproteobacteria</taxon>
        <taxon>Hyphomicrobiales</taxon>
        <taxon>Methylobacteriaceae</taxon>
        <taxon>Methylobacterium</taxon>
    </lineage>
</organism>
<accession>A0ABV0A0X1</accession>
<keyword evidence="2 4" id="KW-0012">Acyltransferase</keyword>
<protein>
    <submittedName>
        <fullName evidence="4">GNAT family acetyltransferase</fullName>
        <ecNumber evidence="4">2.3.1.-</ecNumber>
    </submittedName>
</protein>
<dbReference type="Gene3D" id="3.40.630.30">
    <property type="match status" value="1"/>
</dbReference>
<keyword evidence="1 4" id="KW-0808">Transferase</keyword>
<dbReference type="InterPro" id="IPR050832">
    <property type="entry name" value="Bact_Acetyltransf"/>
</dbReference>
<dbReference type="NCBIfam" id="NF002959">
    <property type="entry name" value="PRK03624.1"/>
    <property type="match status" value="1"/>
</dbReference>
<evidence type="ECO:0000256" key="2">
    <source>
        <dbReference type="ARBA" id="ARBA00023315"/>
    </source>
</evidence>
<comment type="caution">
    <text evidence="4">The sequence shown here is derived from an EMBL/GenBank/DDBJ whole genome shotgun (WGS) entry which is preliminary data.</text>
</comment>
<dbReference type="EMBL" id="JAQYXP010000003">
    <property type="protein sequence ID" value="MEN3237101.1"/>
    <property type="molecule type" value="Genomic_DNA"/>
</dbReference>
<dbReference type="PANTHER" id="PTHR43877">
    <property type="entry name" value="AMINOALKYLPHOSPHONATE N-ACETYLTRANSFERASE-RELATED-RELATED"/>
    <property type="match status" value="1"/>
</dbReference>